<dbReference type="OrthoDB" id="9785847at2"/>
<protein>
    <recommendedName>
        <fullName evidence="2">AB hydrolase-1 domain-containing protein</fullName>
    </recommendedName>
</protein>
<feature type="region of interest" description="Disordered" evidence="1">
    <location>
        <begin position="300"/>
        <end position="322"/>
    </location>
</feature>
<accession>A0A1B1AA20</accession>
<gene>
    <name evidence="3" type="ORF">K529_021965</name>
</gene>
<evidence type="ECO:0000313" key="3">
    <source>
        <dbReference type="EMBL" id="ANP43425.1"/>
    </source>
</evidence>
<sequence>MLFELAYPGLCAWALLRRATGRPTPAGPLFAFRAIRGRMRRHELSGLTALNPRWGAWLALHRFERMVPGAAPQMRSTYETGGLAEQRFGPVDGPRVLLLHGWNARSDMMLPLALDLAARGARVILPDLPGEGRNPARPMSFGAKARILSAQYRSENITTVIGHSAGGLIAALALEAGLGRARLVTICAPFSLETLLRAYLFRIGAPKALNTALLSYVEQRDGRAPAKVGPELYAHMGARMQVIHARRDWQVRASEADAIRAVVPAAASTLLDGCNHHTILEDPRLFDAVAGFVLPRAARPTVRPAPRRSQRPLEPITGGQPC</sequence>
<evidence type="ECO:0000259" key="2">
    <source>
        <dbReference type="Pfam" id="PF12697"/>
    </source>
</evidence>
<dbReference type="InterPro" id="IPR029058">
    <property type="entry name" value="AB_hydrolase_fold"/>
</dbReference>
<dbReference type="InterPro" id="IPR050266">
    <property type="entry name" value="AB_hydrolase_sf"/>
</dbReference>
<proteinExistence type="predicted"/>
<dbReference type="SUPFAM" id="SSF53474">
    <property type="entry name" value="alpha/beta-Hydrolases"/>
    <property type="match status" value="1"/>
</dbReference>
<geneLocation type="plasmid" evidence="3 4">
    <name>unnamed2</name>
</geneLocation>
<dbReference type="GeneID" id="28252562"/>
<dbReference type="PANTHER" id="PTHR43798">
    <property type="entry name" value="MONOACYLGLYCEROL LIPASE"/>
    <property type="match status" value="1"/>
</dbReference>
<dbReference type="Pfam" id="PF12697">
    <property type="entry name" value="Abhydrolase_6"/>
    <property type="match status" value="1"/>
</dbReference>
<dbReference type="KEGG" id="rmb:K529_021965"/>
<dbReference type="Gene3D" id="3.40.50.1820">
    <property type="entry name" value="alpha/beta hydrolase"/>
    <property type="match status" value="1"/>
</dbReference>
<organism evidence="3 4">
    <name type="scientific">Tritonibacter mobilis F1926</name>
    <dbReference type="NCBI Taxonomy" id="1265309"/>
    <lineage>
        <taxon>Bacteria</taxon>
        <taxon>Pseudomonadati</taxon>
        <taxon>Pseudomonadota</taxon>
        <taxon>Alphaproteobacteria</taxon>
        <taxon>Rhodobacterales</taxon>
        <taxon>Paracoccaceae</taxon>
        <taxon>Tritonibacter</taxon>
    </lineage>
</organism>
<dbReference type="EMBL" id="CP015232">
    <property type="protein sequence ID" value="ANP43425.1"/>
    <property type="molecule type" value="Genomic_DNA"/>
</dbReference>
<dbReference type="RefSeq" id="WP_046002250.1">
    <property type="nucleotide sequence ID" value="NZ_CP015232.1"/>
</dbReference>
<dbReference type="Proteomes" id="UP000013243">
    <property type="component" value="Plasmid unnamed2"/>
</dbReference>
<dbReference type="PANTHER" id="PTHR43798:SF33">
    <property type="entry name" value="HYDROLASE, PUTATIVE (AFU_ORTHOLOGUE AFUA_2G14860)-RELATED"/>
    <property type="match status" value="1"/>
</dbReference>
<keyword evidence="3" id="KW-0614">Plasmid</keyword>
<dbReference type="GO" id="GO:0016020">
    <property type="term" value="C:membrane"/>
    <property type="evidence" value="ECO:0007669"/>
    <property type="project" value="TreeGrafter"/>
</dbReference>
<evidence type="ECO:0000256" key="1">
    <source>
        <dbReference type="SAM" id="MobiDB-lite"/>
    </source>
</evidence>
<dbReference type="InterPro" id="IPR000073">
    <property type="entry name" value="AB_hydrolase_1"/>
</dbReference>
<name>A0A1B1AA20_9RHOB</name>
<reference evidence="3 4" key="1">
    <citation type="journal article" date="2016" name="ISME J.">
        <title>Global occurrence and heterogeneity of the Roseobacter-clade species Ruegeria mobilis.</title>
        <authorList>
            <person name="Sonnenschein E."/>
            <person name="Gram L."/>
        </authorList>
    </citation>
    <scope>NUCLEOTIDE SEQUENCE [LARGE SCALE GENOMIC DNA]</scope>
    <source>
        <strain evidence="3 4">F1926</strain>
        <plasmid evidence="3 4">unnamed2</plasmid>
    </source>
</reference>
<dbReference type="AlphaFoldDB" id="A0A1B1AA20"/>
<evidence type="ECO:0000313" key="4">
    <source>
        <dbReference type="Proteomes" id="UP000013243"/>
    </source>
</evidence>
<feature type="domain" description="AB hydrolase-1" evidence="2">
    <location>
        <begin position="96"/>
        <end position="264"/>
    </location>
</feature>